<dbReference type="Gene3D" id="3.20.20.70">
    <property type="entry name" value="Aldolase class I"/>
    <property type="match status" value="1"/>
</dbReference>
<comment type="caution">
    <text evidence="3">The sequence shown here is derived from an EMBL/GenBank/DDBJ whole genome shotgun (WGS) entry which is preliminary data.</text>
</comment>
<dbReference type="EMBL" id="MEWY01000009">
    <property type="protein sequence ID" value="OGC86991.1"/>
    <property type="molecule type" value="Genomic_DNA"/>
</dbReference>
<dbReference type="InterPro" id="IPR001754">
    <property type="entry name" value="OMPdeCOase_dom"/>
</dbReference>
<dbReference type="SMART" id="SM00934">
    <property type="entry name" value="OMPdecase"/>
    <property type="match status" value="1"/>
</dbReference>
<organism evidence="3 4">
    <name type="scientific">Candidatus Adlerbacteria bacterium RIFCSPLOWO2_01_FULL_54_16</name>
    <dbReference type="NCBI Taxonomy" id="1797244"/>
    <lineage>
        <taxon>Bacteria</taxon>
        <taxon>Candidatus Adleribacteriota</taxon>
    </lineage>
</organism>
<dbReference type="Pfam" id="PF00215">
    <property type="entry name" value="OMPdecase"/>
    <property type="match status" value="1"/>
</dbReference>
<evidence type="ECO:0000256" key="1">
    <source>
        <dbReference type="ARBA" id="ARBA00023239"/>
    </source>
</evidence>
<evidence type="ECO:0000313" key="4">
    <source>
        <dbReference type="Proteomes" id="UP000176943"/>
    </source>
</evidence>
<accession>A0A1F4XZC7</accession>
<dbReference type="AlphaFoldDB" id="A0A1F4XZC7"/>
<evidence type="ECO:0000313" key="3">
    <source>
        <dbReference type="EMBL" id="OGC86991.1"/>
    </source>
</evidence>
<dbReference type="SUPFAM" id="SSF51366">
    <property type="entry name" value="Ribulose-phoshate binding barrel"/>
    <property type="match status" value="1"/>
</dbReference>
<feature type="domain" description="Orotidine 5'-phosphate decarboxylase" evidence="2">
    <location>
        <begin position="13"/>
        <end position="234"/>
    </location>
</feature>
<protein>
    <recommendedName>
        <fullName evidence="2">Orotidine 5'-phosphate decarboxylase domain-containing protein</fullName>
    </recommendedName>
</protein>
<dbReference type="GO" id="GO:0004590">
    <property type="term" value="F:orotidine-5'-phosphate decarboxylase activity"/>
    <property type="evidence" value="ECO:0007669"/>
    <property type="project" value="InterPro"/>
</dbReference>
<reference evidence="3 4" key="1">
    <citation type="journal article" date="2016" name="Nat. Commun.">
        <title>Thousands of microbial genomes shed light on interconnected biogeochemical processes in an aquifer system.</title>
        <authorList>
            <person name="Anantharaman K."/>
            <person name="Brown C.T."/>
            <person name="Hug L.A."/>
            <person name="Sharon I."/>
            <person name="Castelle C.J."/>
            <person name="Probst A.J."/>
            <person name="Thomas B.C."/>
            <person name="Singh A."/>
            <person name="Wilkins M.J."/>
            <person name="Karaoz U."/>
            <person name="Brodie E.L."/>
            <person name="Williams K.H."/>
            <person name="Hubbard S.S."/>
            <person name="Banfield J.F."/>
        </authorList>
    </citation>
    <scope>NUCLEOTIDE SEQUENCE [LARGE SCALE GENOMIC DNA]</scope>
</reference>
<dbReference type="InterPro" id="IPR011060">
    <property type="entry name" value="RibuloseP-bd_barrel"/>
</dbReference>
<dbReference type="InterPro" id="IPR013785">
    <property type="entry name" value="Aldolase_TIM"/>
</dbReference>
<dbReference type="GO" id="GO:0006207">
    <property type="term" value="P:'de novo' pyrimidine nucleobase biosynthetic process"/>
    <property type="evidence" value="ECO:0007669"/>
    <property type="project" value="InterPro"/>
</dbReference>
<name>A0A1F4XZC7_9BACT</name>
<dbReference type="Proteomes" id="UP000176943">
    <property type="component" value="Unassembled WGS sequence"/>
</dbReference>
<keyword evidence="1" id="KW-0456">Lyase</keyword>
<proteinExistence type="predicted"/>
<sequence length="247" mass="26508">MFMSKRLIQHDRSVIVAADVDATSAARRLAGATKAVPLISGFKVGIELGLNGLSGIVRILRDQHLDSVIIYDHQKAGNDIPDMGAKFARKLKECNVDAAILFPFAGPKTQRAWTEACLGEGLHVLVGGVMTHPEFLVSEGGYISDDAPESIFDLACEQGVRDFVVPGNKIDWVKRLRSLLEKKLGAGNFDLYAPGFVTQGGDISECGAAAGPRFHAIVGSAIYGKEKYATHDEMRKAAVQATSKLVA</sequence>
<gene>
    <name evidence="3" type="ORF">A3B33_03335</name>
</gene>
<evidence type="ECO:0000259" key="2">
    <source>
        <dbReference type="SMART" id="SM00934"/>
    </source>
</evidence>